<dbReference type="EMBL" id="CM017619">
    <property type="protein sequence ID" value="TYI06387.1"/>
    <property type="molecule type" value="Genomic_DNA"/>
</dbReference>
<sequence length="481" mass="55580">MNSCPRKNKLNANGKGVICGNWSKVGLKVLRLISDNMGASRPSVLLPAEGDSQCCKLPDELSKSPTDMVDFVATMEGMGHPCFHNFVSEYQKEFQLEIVCLFETRTSGVRADRIISQIRMAWSCRIEANGFSSGIWNLWNEIVSIDILAIHPQMVHMKVCSKNDSSSFICTVVYASPQQRQRKDFWYILDVLNESERVGAASQSRLGCKWFQTFLFDYKIRDLGYSCSQFTWSRGNLSQRLDKVISNSEWDFFAPNYAVHNLHRLKLDNRPILVSLRLNFQWDSRPFQCLPSQMLHAEFKELEPYLGTEQECELQLRQEVEEILYHEELLWFQKSRLNWLSHGNRNKSYFHGRTLARQRRNKIKGLNLENDEWCFDDASLKHHVLHYFKDLFVAEYSVNDSLPSQGKFPSISMADMECLKLTINYDEIHKAVFSMAPLKALGIYSFHAKFYEENWDIVGASICSMVRHIIGGNVLWTIGDG</sequence>
<protein>
    <submittedName>
        <fullName evidence="1">Uncharacterized protein</fullName>
    </submittedName>
</protein>
<dbReference type="PANTHER" id="PTHR33710:SF77">
    <property type="entry name" value="DNASE I-LIKE SUPERFAMILY PROTEIN"/>
    <property type="match status" value="1"/>
</dbReference>
<name>A0A5D2NQE6_GOSTO</name>
<dbReference type="AlphaFoldDB" id="A0A5D2NQE6"/>
<proteinExistence type="predicted"/>
<gene>
    <name evidence="1" type="ORF">ES332_A10G155900v1</name>
</gene>
<dbReference type="PANTHER" id="PTHR33710">
    <property type="entry name" value="BNAC02G09200D PROTEIN"/>
    <property type="match status" value="1"/>
</dbReference>
<reference evidence="1 2" key="1">
    <citation type="submission" date="2019-07" db="EMBL/GenBank/DDBJ databases">
        <title>WGS assembly of Gossypium tomentosum.</title>
        <authorList>
            <person name="Chen Z.J."/>
            <person name="Sreedasyam A."/>
            <person name="Ando A."/>
            <person name="Song Q."/>
            <person name="De L."/>
            <person name="Hulse-Kemp A."/>
            <person name="Ding M."/>
            <person name="Ye W."/>
            <person name="Kirkbride R."/>
            <person name="Jenkins J."/>
            <person name="Plott C."/>
            <person name="Lovell J."/>
            <person name="Lin Y.-M."/>
            <person name="Vaughn R."/>
            <person name="Liu B."/>
            <person name="Li W."/>
            <person name="Simpson S."/>
            <person name="Scheffler B."/>
            <person name="Saski C."/>
            <person name="Grover C."/>
            <person name="Hu G."/>
            <person name="Conover J."/>
            <person name="Carlson J."/>
            <person name="Shu S."/>
            <person name="Boston L."/>
            <person name="Williams M."/>
            <person name="Peterson D."/>
            <person name="Mcgee K."/>
            <person name="Jones D."/>
            <person name="Wendel J."/>
            <person name="Stelly D."/>
            <person name="Grimwood J."/>
            <person name="Schmutz J."/>
        </authorList>
    </citation>
    <scope>NUCLEOTIDE SEQUENCE [LARGE SCALE GENOMIC DNA]</scope>
    <source>
        <strain evidence="1">7179.01</strain>
    </source>
</reference>
<evidence type="ECO:0000313" key="1">
    <source>
        <dbReference type="EMBL" id="TYI06387.1"/>
    </source>
</evidence>
<dbReference type="Proteomes" id="UP000322667">
    <property type="component" value="Chromosome A10"/>
</dbReference>
<dbReference type="InterPro" id="IPR036691">
    <property type="entry name" value="Endo/exonu/phosph_ase_sf"/>
</dbReference>
<keyword evidence="2" id="KW-1185">Reference proteome</keyword>
<dbReference type="SUPFAM" id="SSF56219">
    <property type="entry name" value="DNase I-like"/>
    <property type="match status" value="1"/>
</dbReference>
<organism evidence="1 2">
    <name type="scientific">Gossypium tomentosum</name>
    <name type="common">Hawaiian cotton</name>
    <name type="synonym">Gossypium sandvicense</name>
    <dbReference type="NCBI Taxonomy" id="34277"/>
    <lineage>
        <taxon>Eukaryota</taxon>
        <taxon>Viridiplantae</taxon>
        <taxon>Streptophyta</taxon>
        <taxon>Embryophyta</taxon>
        <taxon>Tracheophyta</taxon>
        <taxon>Spermatophyta</taxon>
        <taxon>Magnoliopsida</taxon>
        <taxon>eudicotyledons</taxon>
        <taxon>Gunneridae</taxon>
        <taxon>Pentapetalae</taxon>
        <taxon>rosids</taxon>
        <taxon>malvids</taxon>
        <taxon>Malvales</taxon>
        <taxon>Malvaceae</taxon>
        <taxon>Malvoideae</taxon>
        <taxon>Gossypium</taxon>
    </lineage>
</organism>
<accession>A0A5D2NQE6</accession>
<evidence type="ECO:0000313" key="2">
    <source>
        <dbReference type="Proteomes" id="UP000322667"/>
    </source>
</evidence>